<protein>
    <submittedName>
        <fullName evidence="2">Uncharacterized protein</fullName>
    </submittedName>
</protein>
<comment type="caution">
    <text evidence="2">The sequence shown here is derived from an EMBL/GenBank/DDBJ whole genome shotgun (WGS) entry which is preliminary data.</text>
</comment>
<reference evidence="2" key="1">
    <citation type="journal article" date="2021" name="Open Biol.">
        <title>Shared evolutionary footprints suggest mitochondrial oxidative damage underlies multiple complex I losses in fungi.</title>
        <authorList>
            <person name="Schikora-Tamarit M.A."/>
            <person name="Marcet-Houben M."/>
            <person name="Nosek J."/>
            <person name="Gabaldon T."/>
        </authorList>
    </citation>
    <scope>NUCLEOTIDE SEQUENCE</scope>
    <source>
        <strain evidence="2">CBS2887</strain>
    </source>
</reference>
<dbReference type="AlphaFoldDB" id="A0A9P8TJS9"/>
<organism evidence="2 3">
    <name type="scientific">Wickerhamomyces pijperi</name>
    <name type="common">Yeast</name>
    <name type="synonym">Pichia pijperi</name>
    <dbReference type="NCBI Taxonomy" id="599730"/>
    <lineage>
        <taxon>Eukaryota</taxon>
        <taxon>Fungi</taxon>
        <taxon>Dikarya</taxon>
        <taxon>Ascomycota</taxon>
        <taxon>Saccharomycotina</taxon>
        <taxon>Saccharomycetes</taxon>
        <taxon>Phaffomycetales</taxon>
        <taxon>Wickerhamomycetaceae</taxon>
        <taxon>Wickerhamomyces</taxon>
    </lineage>
</organism>
<evidence type="ECO:0000313" key="2">
    <source>
        <dbReference type="EMBL" id="KAH3682158.1"/>
    </source>
</evidence>
<dbReference type="Proteomes" id="UP000774326">
    <property type="component" value="Unassembled WGS sequence"/>
</dbReference>
<accession>A0A9P8TJS9</accession>
<name>A0A9P8TJS9_WICPI</name>
<feature type="region of interest" description="Disordered" evidence="1">
    <location>
        <begin position="40"/>
        <end position="78"/>
    </location>
</feature>
<keyword evidence="3" id="KW-1185">Reference proteome</keyword>
<evidence type="ECO:0000256" key="1">
    <source>
        <dbReference type="SAM" id="MobiDB-lite"/>
    </source>
</evidence>
<sequence length="78" mass="8432">MIRESSTINLAPELAATRKEIKSAGQSGTYKQFVKVKATPPSLTETLPRPNTAIEPPIPPRLSVTGSKVANTERSRNT</sequence>
<gene>
    <name evidence="2" type="ORF">WICPIJ_006876</name>
</gene>
<reference evidence="2" key="2">
    <citation type="submission" date="2021-01" db="EMBL/GenBank/DDBJ databases">
        <authorList>
            <person name="Schikora-Tamarit M.A."/>
        </authorList>
    </citation>
    <scope>NUCLEOTIDE SEQUENCE</scope>
    <source>
        <strain evidence="2">CBS2887</strain>
    </source>
</reference>
<dbReference type="EMBL" id="JAEUBG010003899">
    <property type="protein sequence ID" value="KAH3682158.1"/>
    <property type="molecule type" value="Genomic_DNA"/>
</dbReference>
<proteinExistence type="predicted"/>
<evidence type="ECO:0000313" key="3">
    <source>
        <dbReference type="Proteomes" id="UP000774326"/>
    </source>
</evidence>